<evidence type="ECO:0000313" key="3">
    <source>
        <dbReference type="Proteomes" id="UP000054018"/>
    </source>
</evidence>
<dbReference type="GO" id="GO:0003993">
    <property type="term" value="F:acid phosphatase activity"/>
    <property type="evidence" value="ECO:0007669"/>
    <property type="project" value="TreeGrafter"/>
</dbReference>
<feature type="region of interest" description="Disordered" evidence="1">
    <location>
        <begin position="1"/>
        <end position="24"/>
    </location>
</feature>
<protein>
    <recommendedName>
        <fullName evidence="4">Magnesium-dependent phosphatase-1</fullName>
    </recommendedName>
</protein>
<dbReference type="Proteomes" id="UP000054018">
    <property type="component" value="Unassembled WGS sequence"/>
</dbReference>
<keyword evidence="3" id="KW-1185">Reference proteome</keyword>
<organism evidence="2 3">
    <name type="scientific">Pisolithus microcarpus 441</name>
    <dbReference type="NCBI Taxonomy" id="765257"/>
    <lineage>
        <taxon>Eukaryota</taxon>
        <taxon>Fungi</taxon>
        <taxon>Dikarya</taxon>
        <taxon>Basidiomycota</taxon>
        <taxon>Agaricomycotina</taxon>
        <taxon>Agaricomycetes</taxon>
        <taxon>Agaricomycetidae</taxon>
        <taxon>Boletales</taxon>
        <taxon>Sclerodermatineae</taxon>
        <taxon>Pisolithaceae</taxon>
        <taxon>Pisolithus</taxon>
    </lineage>
</organism>
<dbReference type="STRING" id="765257.A0A0C9ZBC3"/>
<dbReference type="Gene3D" id="3.40.50.1000">
    <property type="entry name" value="HAD superfamily/HAD-like"/>
    <property type="match status" value="1"/>
</dbReference>
<reference evidence="2 3" key="1">
    <citation type="submission" date="2014-04" db="EMBL/GenBank/DDBJ databases">
        <authorList>
            <consortium name="DOE Joint Genome Institute"/>
            <person name="Kuo A."/>
            <person name="Kohler A."/>
            <person name="Costa M.D."/>
            <person name="Nagy L.G."/>
            <person name="Floudas D."/>
            <person name="Copeland A."/>
            <person name="Barry K.W."/>
            <person name="Cichocki N."/>
            <person name="Veneault-Fourrey C."/>
            <person name="LaButti K."/>
            <person name="Lindquist E.A."/>
            <person name="Lipzen A."/>
            <person name="Lundell T."/>
            <person name="Morin E."/>
            <person name="Murat C."/>
            <person name="Sun H."/>
            <person name="Tunlid A."/>
            <person name="Henrissat B."/>
            <person name="Grigoriev I.V."/>
            <person name="Hibbett D.S."/>
            <person name="Martin F."/>
            <person name="Nordberg H.P."/>
            <person name="Cantor M.N."/>
            <person name="Hua S.X."/>
        </authorList>
    </citation>
    <scope>NUCLEOTIDE SEQUENCE [LARGE SCALE GENOMIC DNA]</scope>
    <source>
        <strain evidence="2 3">441</strain>
    </source>
</reference>
<name>A0A0C9ZBC3_9AGAM</name>
<evidence type="ECO:0000256" key="1">
    <source>
        <dbReference type="SAM" id="MobiDB-lite"/>
    </source>
</evidence>
<evidence type="ECO:0008006" key="4">
    <source>
        <dbReference type="Google" id="ProtNLM"/>
    </source>
</evidence>
<dbReference type="InterPro" id="IPR010036">
    <property type="entry name" value="MDP_1_eu_arc"/>
</dbReference>
<dbReference type="PANTHER" id="PTHR17901">
    <property type="entry name" value="MAGNESIUM-DEPENDENT PHOSPHATASE 1 MDP1"/>
    <property type="match status" value="1"/>
</dbReference>
<dbReference type="OrthoDB" id="2865258at2759"/>
<dbReference type="EMBL" id="KN833835">
    <property type="protein sequence ID" value="KIK17223.1"/>
    <property type="molecule type" value="Genomic_DNA"/>
</dbReference>
<reference evidence="3" key="2">
    <citation type="submission" date="2015-01" db="EMBL/GenBank/DDBJ databases">
        <title>Evolutionary Origins and Diversification of the Mycorrhizal Mutualists.</title>
        <authorList>
            <consortium name="DOE Joint Genome Institute"/>
            <consortium name="Mycorrhizal Genomics Consortium"/>
            <person name="Kohler A."/>
            <person name="Kuo A."/>
            <person name="Nagy L.G."/>
            <person name="Floudas D."/>
            <person name="Copeland A."/>
            <person name="Barry K.W."/>
            <person name="Cichocki N."/>
            <person name="Veneault-Fourrey C."/>
            <person name="LaButti K."/>
            <person name="Lindquist E.A."/>
            <person name="Lipzen A."/>
            <person name="Lundell T."/>
            <person name="Morin E."/>
            <person name="Murat C."/>
            <person name="Riley R."/>
            <person name="Ohm R."/>
            <person name="Sun H."/>
            <person name="Tunlid A."/>
            <person name="Henrissat B."/>
            <person name="Grigoriev I.V."/>
            <person name="Hibbett D.S."/>
            <person name="Martin F."/>
        </authorList>
    </citation>
    <scope>NUCLEOTIDE SEQUENCE [LARGE SCALE GENOMIC DNA]</scope>
    <source>
        <strain evidence="3">441</strain>
    </source>
</reference>
<dbReference type="AlphaFoldDB" id="A0A0C9ZBC3"/>
<proteinExistence type="predicted"/>
<gene>
    <name evidence="2" type="ORF">PISMIDRAFT_685480</name>
</gene>
<dbReference type="InterPro" id="IPR023214">
    <property type="entry name" value="HAD_sf"/>
</dbReference>
<dbReference type="Pfam" id="PF12689">
    <property type="entry name" value="Acid_PPase"/>
    <property type="match status" value="1"/>
</dbReference>
<evidence type="ECO:0000313" key="2">
    <source>
        <dbReference type="EMBL" id="KIK17223.1"/>
    </source>
</evidence>
<feature type="compositionally biased region" description="Polar residues" evidence="1">
    <location>
        <begin position="15"/>
        <end position="24"/>
    </location>
</feature>
<dbReference type="HOGENOM" id="CLU_071162_2_1_1"/>
<dbReference type="PANTHER" id="PTHR17901:SF14">
    <property type="entry name" value="MAGNESIUM-DEPENDENT PHOSPHATASE 1"/>
    <property type="match status" value="1"/>
</dbReference>
<accession>A0A0C9ZBC3</accession>
<sequence length="120" mass="13733">MRIPNGIDTDALPSTACNGSNDAPNWTTTTTPAINFFDQLEIYPTDKTVHFEALHKKTGLPYSEMLFFDDERRNRNVEKLGVMFILVPEGRGVDNELFEKGLNEWRKRHPELMSSDTSEN</sequence>